<name>A0ABW1R018_9ACTN</name>
<dbReference type="RefSeq" id="WP_206611354.1">
    <property type="nucleotide sequence ID" value="NZ_CP034929.1"/>
</dbReference>
<protein>
    <recommendedName>
        <fullName evidence="3">HD domain-containing protein</fullName>
    </recommendedName>
</protein>
<reference evidence="2" key="1">
    <citation type="journal article" date="2019" name="Int. J. Syst. Evol. Microbiol.">
        <title>The Global Catalogue of Microorganisms (GCM) 10K type strain sequencing project: providing services to taxonomists for standard genome sequencing and annotation.</title>
        <authorList>
            <consortium name="The Broad Institute Genomics Platform"/>
            <consortium name="The Broad Institute Genome Sequencing Center for Infectious Disease"/>
            <person name="Wu L."/>
            <person name="Ma J."/>
        </authorList>
    </citation>
    <scope>NUCLEOTIDE SEQUENCE [LARGE SCALE GENOMIC DNA]</scope>
    <source>
        <strain evidence="2">DFY28</strain>
    </source>
</reference>
<dbReference type="SUPFAM" id="SSF109604">
    <property type="entry name" value="HD-domain/PDEase-like"/>
    <property type="match status" value="1"/>
</dbReference>
<dbReference type="Proteomes" id="UP001596098">
    <property type="component" value="Unassembled WGS sequence"/>
</dbReference>
<evidence type="ECO:0000313" key="2">
    <source>
        <dbReference type="Proteomes" id="UP001596098"/>
    </source>
</evidence>
<proteinExistence type="predicted"/>
<comment type="caution">
    <text evidence="1">The sequence shown here is derived from an EMBL/GenBank/DDBJ whole genome shotgun (WGS) entry which is preliminary data.</text>
</comment>
<evidence type="ECO:0008006" key="3">
    <source>
        <dbReference type="Google" id="ProtNLM"/>
    </source>
</evidence>
<dbReference type="EMBL" id="JBHSQI010000009">
    <property type="protein sequence ID" value="MFC6154808.1"/>
    <property type="molecule type" value="Genomic_DNA"/>
</dbReference>
<organism evidence="1 2">
    <name type="scientific">Nocardioides yefusunii</name>
    <dbReference type="NCBI Taxonomy" id="2500546"/>
    <lineage>
        <taxon>Bacteria</taxon>
        <taxon>Bacillati</taxon>
        <taxon>Actinomycetota</taxon>
        <taxon>Actinomycetes</taxon>
        <taxon>Propionibacteriales</taxon>
        <taxon>Nocardioidaceae</taxon>
        <taxon>Nocardioides</taxon>
    </lineage>
</organism>
<sequence>MKITLDQGKVLAKAAHGRQVDQQARTYLDHHLAGVAARLVEHGEEAVMAGWLHDVLEDTVLTTDDLRTAGVPDVVVEAVVAVSKVEGQTYDELIDRAAAHPLGRLVKLADNAQNLADNPVLAEVDPEKAAQLRAKYERARATLVTVG</sequence>
<dbReference type="Gene3D" id="1.10.3210.10">
    <property type="entry name" value="Hypothetical protein af1432"/>
    <property type="match status" value="1"/>
</dbReference>
<accession>A0ABW1R018</accession>
<evidence type="ECO:0000313" key="1">
    <source>
        <dbReference type="EMBL" id="MFC6154808.1"/>
    </source>
</evidence>
<keyword evidence="2" id="KW-1185">Reference proteome</keyword>
<gene>
    <name evidence="1" type="ORF">ACFPWU_14155</name>
</gene>